<feature type="non-terminal residue" evidence="15">
    <location>
        <position position="492"/>
    </location>
</feature>
<evidence type="ECO:0000256" key="3">
    <source>
        <dbReference type="ARBA" id="ARBA00012970"/>
    </source>
</evidence>
<comment type="catalytic activity">
    <reaction evidence="7">
        <text>(S)-4-amino-5-oxopentanoate + tRNA(Glu) + NADP(+) = L-glutamyl-tRNA(Glu) + NADPH + H(+)</text>
        <dbReference type="Rhea" id="RHEA:12344"/>
        <dbReference type="Rhea" id="RHEA-COMP:9663"/>
        <dbReference type="Rhea" id="RHEA-COMP:9680"/>
        <dbReference type="ChEBI" id="CHEBI:15378"/>
        <dbReference type="ChEBI" id="CHEBI:57501"/>
        <dbReference type="ChEBI" id="CHEBI:57783"/>
        <dbReference type="ChEBI" id="CHEBI:58349"/>
        <dbReference type="ChEBI" id="CHEBI:78442"/>
        <dbReference type="ChEBI" id="CHEBI:78520"/>
        <dbReference type="EC" id="1.2.1.70"/>
    </reaction>
</comment>
<evidence type="ECO:0000256" key="8">
    <source>
        <dbReference type="PIRSR" id="PIRSR000445-1"/>
    </source>
</evidence>
<dbReference type="GO" id="GO:0050661">
    <property type="term" value="F:NADP binding"/>
    <property type="evidence" value="ECO:0007669"/>
    <property type="project" value="InterPro"/>
</dbReference>
<feature type="domain" description="Quinate/shikimate 5-dehydrogenase/glutamyl-tRNA reductase" evidence="13">
    <location>
        <begin position="210"/>
        <end position="329"/>
    </location>
</feature>
<protein>
    <recommendedName>
        <fullName evidence="3">glutamyl-tRNA reductase</fullName>
        <ecNumber evidence="3">1.2.1.70</ecNumber>
    </recommendedName>
</protein>
<evidence type="ECO:0000256" key="1">
    <source>
        <dbReference type="ARBA" id="ARBA00005059"/>
    </source>
</evidence>
<dbReference type="HAMAP" id="MF_00087">
    <property type="entry name" value="Glu_tRNA_reductase"/>
    <property type="match status" value="1"/>
</dbReference>
<feature type="domain" description="Tetrapyrrole biosynthesis glutamyl-tRNA reductase dimerisation" evidence="12">
    <location>
        <begin position="345"/>
        <end position="436"/>
    </location>
</feature>
<evidence type="ECO:0000256" key="7">
    <source>
        <dbReference type="ARBA" id="ARBA00047464"/>
    </source>
</evidence>
<evidence type="ECO:0000256" key="10">
    <source>
        <dbReference type="PIRSR" id="PIRSR000445-4"/>
    </source>
</evidence>
<feature type="binding site" evidence="9">
    <location>
        <begin position="220"/>
        <end position="225"/>
    </location>
    <ligand>
        <name>NADP(+)</name>
        <dbReference type="ChEBI" id="CHEBI:58349"/>
    </ligand>
</feature>
<dbReference type="PANTHER" id="PTHR43013">
    <property type="entry name" value="GLUTAMYL-TRNA REDUCTASE"/>
    <property type="match status" value="1"/>
</dbReference>
<comment type="similarity">
    <text evidence="2">Belongs to the glutamyl-tRNA reductase family.</text>
</comment>
<feature type="site" description="Important for activity" evidence="10">
    <location>
        <position position="107"/>
    </location>
</feature>
<comment type="pathway">
    <text evidence="1">Porphyrin-containing compound metabolism; protoporphyrin-IX biosynthesis; 5-aminolevulinate from L-glutamyl-tRNA(Glu): step 1/2.</text>
</comment>
<evidence type="ECO:0000259" key="13">
    <source>
        <dbReference type="Pfam" id="PF01488"/>
    </source>
</evidence>
<proteinExistence type="inferred from homology"/>
<dbReference type="Pfam" id="PF00745">
    <property type="entry name" value="GlutR_dimer"/>
    <property type="match status" value="1"/>
</dbReference>
<dbReference type="UniPathway" id="UPA00251">
    <property type="reaction ID" value="UER00316"/>
</dbReference>
<keyword evidence="16" id="KW-1185">Reference proteome</keyword>
<dbReference type="EC" id="1.2.1.70" evidence="3"/>
<reference evidence="15 16" key="1">
    <citation type="submission" date="2019-10" db="EMBL/GenBank/DDBJ databases">
        <title>Georgenia wutianyii sp. nov. and Georgenia yuyongxinii sp. nov. isolated from plateau pika (Ochotona curzoniae) in the Qinghai-Tibet plateau of China.</title>
        <authorList>
            <person name="Tian Z."/>
        </authorList>
    </citation>
    <scope>NUCLEOTIDE SEQUENCE [LARGE SCALE GENOMIC DNA]</scope>
    <source>
        <strain evidence="15 16">JCM 19765</strain>
    </source>
</reference>
<evidence type="ECO:0000313" key="16">
    <source>
        <dbReference type="Proteomes" id="UP000437709"/>
    </source>
</evidence>
<dbReference type="PANTHER" id="PTHR43013:SF1">
    <property type="entry name" value="GLUTAMYL-TRNA REDUCTASE"/>
    <property type="match status" value="1"/>
</dbReference>
<feature type="active site" description="Nucleophile" evidence="8">
    <location>
        <position position="52"/>
    </location>
</feature>
<dbReference type="InterPro" id="IPR015895">
    <property type="entry name" value="4pyrrol_synth_GluRdtase_N"/>
</dbReference>
<keyword evidence="4 9" id="KW-0521">NADP</keyword>
<dbReference type="GO" id="GO:0019353">
    <property type="term" value="P:protoporphyrinogen IX biosynthetic process from glutamate"/>
    <property type="evidence" value="ECO:0007669"/>
    <property type="project" value="TreeGrafter"/>
</dbReference>
<evidence type="ECO:0000313" key="15">
    <source>
        <dbReference type="EMBL" id="MPV39148.1"/>
    </source>
</evidence>
<dbReference type="SUPFAM" id="SSF69742">
    <property type="entry name" value="Glutamyl tRNA-reductase catalytic, N-terminal domain"/>
    <property type="match status" value="1"/>
</dbReference>
<feature type="region of interest" description="Disordered" evidence="11">
    <location>
        <begin position="442"/>
        <end position="492"/>
    </location>
</feature>
<dbReference type="Pfam" id="PF05201">
    <property type="entry name" value="GlutR_N"/>
    <property type="match status" value="1"/>
</dbReference>
<dbReference type="SUPFAM" id="SSF51735">
    <property type="entry name" value="NAD(P)-binding Rossmann-fold domains"/>
    <property type="match status" value="1"/>
</dbReference>
<evidence type="ECO:0000256" key="4">
    <source>
        <dbReference type="ARBA" id="ARBA00022857"/>
    </source>
</evidence>
<dbReference type="OrthoDB" id="110209at2"/>
<organism evidence="15 16">
    <name type="scientific">Georgenia subflava</name>
    <dbReference type="NCBI Taxonomy" id="1622177"/>
    <lineage>
        <taxon>Bacteria</taxon>
        <taxon>Bacillati</taxon>
        <taxon>Actinomycetota</taxon>
        <taxon>Actinomycetes</taxon>
        <taxon>Micrococcales</taxon>
        <taxon>Bogoriellaceae</taxon>
        <taxon>Georgenia</taxon>
    </lineage>
</organism>
<dbReference type="InterPro" id="IPR036453">
    <property type="entry name" value="GluRdtase_dimer_dom_sf"/>
</dbReference>
<sequence length="492" mass="50357">MMVAVVLLMLSANHHDLDLADIERLSTGARDVGSQVVAEHPALRGAVVLATCNRFELYLDAGDDGSVLETAPAVAAAHRVVARASGTDPAEVARLMRTTAGEQAVAHLFEVTAGLDAMVVGEREITGQVRRALATARAEGLTSPLLEQTLQHAARTSRQVAVETDLARAGRSVVSVALDLAGARLAALGCERDDATRAHESAADSVPPSSWAGRRTLLLGTGSYAGASLAALRRRGATDVVVWSASGRAEGFAAGHGIETADADLAVALGRADLVVTCRGTGTPVLDVATVAAAVADRAEPLVIVDLALHHDVEPAVAELPGVLLVDLPTVRAHAPQTTADEVERARAIVADGVRALSGATAERQMDAAVVALRAKVSDALTAELDRLPAEGAVPADRAAQALRRLAARLLHEPTVRARSAGREGRTAEHLQALEVALGLHIPSPDSDLDPGAAPADDAPAGAARQDDAPAGAVRQDDASAGAVAADVVPPG</sequence>
<dbReference type="AlphaFoldDB" id="A0A6N7EPV1"/>
<dbReference type="InterPro" id="IPR006151">
    <property type="entry name" value="Shikm_DH/Glu-tRNA_Rdtase"/>
</dbReference>
<dbReference type="PIRSF" id="PIRSF000445">
    <property type="entry name" value="4pyrrol_synth_GluRdtase"/>
    <property type="match status" value="1"/>
</dbReference>
<evidence type="ECO:0000256" key="11">
    <source>
        <dbReference type="SAM" id="MobiDB-lite"/>
    </source>
</evidence>
<dbReference type="Proteomes" id="UP000437709">
    <property type="component" value="Unassembled WGS sequence"/>
</dbReference>
<dbReference type="SUPFAM" id="SSF69075">
    <property type="entry name" value="Glutamyl tRNA-reductase dimerization domain"/>
    <property type="match status" value="1"/>
</dbReference>
<evidence type="ECO:0000256" key="6">
    <source>
        <dbReference type="ARBA" id="ARBA00023244"/>
    </source>
</evidence>
<comment type="caution">
    <text evidence="15">The sequence shown here is derived from an EMBL/GenBank/DDBJ whole genome shotgun (WGS) entry which is preliminary data.</text>
</comment>
<dbReference type="InterPro" id="IPR000343">
    <property type="entry name" value="4pyrrol_synth_GluRdtase"/>
</dbReference>
<dbReference type="NCBIfam" id="NF000750">
    <property type="entry name" value="PRK00045.3-4"/>
    <property type="match status" value="1"/>
</dbReference>
<gene>
    <name evidence="15" type="ORF">GB881_19270</name>
</gene>
<dbReference type="InterPro" id="IPR036291">
    <property type="entry name" value="NAD(P)-bd_dom_sf"/>
</dbReference>
<dbReference type="Pfam" id="PF01488">
    <property type="entry name" value="Shikimate_DH"/>
    <property type="match status" value="1"/>
</dbReference>
<accession>A0A6N7EPV1</accession>
<dbReference type="EMBL" id="WHPC01000174">
    <property type="protein sequence ID" value="MPV39148.1"/>
    <property type="molecule type" value="Genomic_DNA"/>
</dbReference>
<evidence type="ECO:0000256" key="5">
    <source>
        <dbReference type="ARBA" id="ARBA00023002"/>
    </source>
</evidence>
<keyword evidence="5 15" id="KW-0560">Oxidoreductase</keyword>
<dbReference type="InterPro" id="IPR036343">
    <property type="entry name" value="GluRdtase_N_sf"/>
</dbReference>
<feature type="compositionally biased region" description="Low complexity" evidence="11">
    <location>
        <begin position="443"/>
        <end position="492"/>
    </location>
</feature>
<dbReference type="GO" id="GO:0008883">
    <property type="term" value="F:glutamyl-tRNA reductase activity"/>
    <property type="evidence" value="ECO:0007669"/>
    <property type="project" value="UniProtKB-EC"/>
</dbReference>
<evidence type="ECO:0000256" key="2">
    <source>
        <dbReference type="ARBA" id="ARBA00005916"/>
    </source>
</evidence>
<evidence type="ECO:0000256" key="9">
    <source>
        <dbReference type="PIRSR" id="PIRSR000445-3"/>
    </source>
</evidence>
<evidence type="ECO:0000259" key="14">
    <source>
        <dbReference type="Pfam" id="PF05201"/>
    </source>
</evidence>
<name>A0A6N7EPV1_9MICO</name>
<keyword evidence="6" id="KW-0627">Porphyrin biosynthesis</keyword>
<dbReference type="Gene3D" id="3.40.50.720">
    <property type="entry name" value="NAD(P)-binding Rossmann-like Domain"/>
    <property type="match status" value="1"/>
</dbReference>
<dbReference type="InterPro" id="IPR015896">
    <property type="entry name" value="4pyrrol_synth_GluRdtase_dimer"/>
</dbReference>
<evidence type="ECO:0000259" key="12">
    <source>
        <dbReference type="Pfam" id="PF00745"/>
    </source>
</evidence>
<dbReference type="Gene3D" id="3.30.460.30">
    <property type="entry name" value="Glutamyl-tRNA reductase, N-terminal domain"/>
    <property type="match status" value="1"/>
</dbReference>
<feature type="domain" description="Glutamyl-tRNA reductase N-terminal" evidence="14">
    <location>
        <begin position="11"/>
        <end position="164"/>
    </location>
</feature>